<dbReference type="Proteomes" id="UP000834106">
    <property type="component" value="Chromosome 7"/>
</dbReference>
<protein>
    <recommendedName>
        <fullName evidence="1">Reverse transcriptase Ty1/copia-type domain-containing protein</fullName>
    </recommendedName>
</protein>
<dbReference type="InterPro" id="IPR013103">
    <property type="entry name" value="RVT_2"/>
</dbReference>
<accession>A0AAD2DUT3</accession>
<evidence type="ECO:0000313" key="3">
    <source>
        <dbReference type="Proteomes" id="UP000834106"/>
    </source>
</evidence>
<evidence type="ECO:0000259" key="1">
    <source>
        <dbReference type="Pfam" id="PF07727"/>
    </source>
</evidence>
<dbReference type="Pfam" id="PF07727">
    <property type="entry name" value="RVT_2"/>
    <property type="match status" value="1"/>
</dbReference>
<sequence>MASIPSSVVAAASSKPCRFICQCHYLKKKVIKFLIVPRKKAKDVRDAQKAKAHTSIPNIVVASTNSLASKSSSILCHLSQQLIVRQLSIRMVMQLSTSLSPRKGVESSFRYHSSHALPKSEELPDLVITFESSSTSKILCSNIFDPLWQKATFDELEALFKTRTWDSANLPQVEAIRPWSLFQMDVKNAFINGDLDKEVYPKPPPGFEHLSQKFCCLRKVYKHFSSFLVKSLR</sequence>
<proteinExistence type="predicted"/>
<organism evidence="2 3">
    <name type="scientific">Fraxinus pennsylvanica</name>
    <dbReference type="NCBI Taxonomy" id="56036"/>
    <lineage>
        <taxon>Eukaryota</taxon>
        <taxon>Viridiplantae</taxon>
        <taxon>Streptophyta</taxon>
        <taxon>Embryophyta</taxon>
        <taxon>Tracheophyta</taxon>
        <taxon>Spermatophyta</taxon>
        <taxon>Magnoliopsida</taxon>
        <taxon>eudicotyledons</taxon>
        <taxon>Gunneridae</taxon>
        <taxon>Pentapetalae</taxon>
        <taxon>asterids</taxon>
        <taxon>lamiids</taxon>
        <taxon>Lamiales</taxon>
        <taxon>Oleaceae</taxon>
        <taxon>Oleeae</taxon>
        <taxon>Fraxinus</taxon>
    </lineage>
</organism>
<dbReference type="EMBL" id="OU503042">
    <property type="protein sequence ID" value="CAI9764801.1"/>
    <property type="molecule type" value="Genomic_DNA"/>
</dbReference>
<keyword evidence="3" id="KW-1185">Reference proteome</keyword>
<evidence type="ECO:0000313" key="2">
    <source>
        <dbReference type="EMBL" id="CAI9764801.1"/>
    </source>
</evidence>
<gene>
    <name evidence="2" type="ORF">FPE_LOCUS12231</name>
</gene>
<dbReference type="AlphaFoldDB" id="A0AAD2DUT3"/>
<name>A0AAD2DUT3_9LAMI</name>
<reference evidence="2" key="1">
    <citation type="submission" date="2023-05" db="EMBL/GenBank/DDBJ databases">
        <authorList>
            <person name="Huff M."/>
        </authorList>
    </citation>
    <scope>NUCLEOTIDE SEQUENCE</scope>
</reference>
<feature type="domain" description="Reverse transcriptase Ty1/copia-type" evidence="1">
    <location>
        <begin position="175"/>
        <end position="219"/>
    </location>
</feature>